<name>A0A371P1G7_9ACTN</name>
<dbReference type="OrthoDB" id="3824812at2"/>
<reference evidence="1 2" key="1">
    <citation type="submission" date="2018-08" db="EMBL/GenBank/DDBJ databases">
        <title>Aeromicrobium sp. M2KJ-4, whole genome shotgun sequence.</title>
        <authorList>
            <person name="Tuo L."/>
        </authorList>
    </citation>
    <scope>NUCLEOTIDE SEQUENCE [LARGE SCALE GENOMIC DNA]</scope>
    <source>
        <strain evidence="1 2">M2KJ-4</strain>
    </source>
</reference>
<organism evidence="1 2">
    <name type="scientific">Aeromicrobium endophyticum</name>
    <dbReference type="NCBI Taxonomy" id="2292704"/>
    <lineage>
        <taxon>Bacteria</taxon>
        <taxon>Bacillati</taxon>
        <taxon>Actinomycetota</taxon>
        <taxon>Actinomycetes</taxon>
        <taxon>Propionibacteriales</taxon>
        <taxon>Nocardioidaceae</taxon>
        <taxon>Aeromicrobium</taxon>
    </lineage>
</organism>
<protein>
    <submittedName>
        <fullName evidence="1">Uncharacterized protein</fullName>
    </submittedName>
</protein>
<dbReference type="Proteomes" id="UP000265581">
    <property type="component" value="Unassembled WGS sequence"/>
</dbReference>
<evidence type="ECO:0000313" key="1">
    <source>
        <dbReference type="EMBL" id="REK69755.1"/>
    </source>
</evidence>
<gene>
    <name evidence="1" type="ORF">DX116_11160</name>
</gene>
<dbReference type="RefSeq" id="WP_119704354.1">
    <property type="nucleotide sequence ID" value="NZ_JBHSOI010000002.1"/>
</dbReference>
<evidence type="ECO:0000313" key="2">
    <source>
        <dbReference type="Proteomes" id="UP000265581"/>
    </source>
</evidence>
<accession>A0A371P1G7</accession>
<keyword evidence="2" id="KW-1185">Reference proteome</keyword>
<dbReference type="AlphaFoldDB" id="A0A371P1G7"/>
<dbReference type="EMBL" id="QUBR01000002">
    <property type="protein sequence ID" value="REK69755.1"/>
    <property type="molecule type" value="Genomic_DNA"/>
</dbReference>
<proteinExistence type="predicted"/>
<sequence length="172" mass="18044">MGFMDKIVSKLTPTPPDYAAEMNQVLPAGDAYLAHCLVVPSAFERGGSGGSGANRLLGKAVDAASTAVSGARHVGGGEGSIAHGLSRAADLRVFVIGTSSVSWWDFGYNGSQLPPEHGHIIARSDVVSFVDTGQTAQGGVPVARITFADDSFFDYRLMDKPDTDFWNVAAQL</sequence>
<comment type="caution">
    <text evidence="1">The sequence shown here is derived from an EMBL/GenBank/DDBJ whole genome shotgun (WGS) entry which is preliminary data.</text>
</comment>